<dbReference type="AlphaFoldDB" id="A0A370WSW4"/>
<dbReference type="InterPro" id="IPR029063">
    <property type="entry name" value="SAM-dependent_MTases_sf"/>
</dbReference>
<dbReference type="EMBL" id="QRBE01000015">
    <property type="protein sequence ID" value="RDS79220.1"/>
    <property type="molecule type" value="Genomic_DNA"/>
</dbReference>
<dbReference type="InterPro" id="IPR025789">
    <property type="entry name" value="DOT1_dom"/>
</dbReference>
<evidence type="ECO:0000313" key="3">
    <source>
        <dbReference type="Proteomes" id="UP000254258"/>
    </source>
</evidence>
<proteinExistence type="predicted"/>
<protein>
    <submittedName>
        <fullName evidence="2">Methyltransferase domain-containing protein</fullName>
    </submittedName>
</protein>
<evidence type="ECO:0000313" key="2">
    <source>
        <dbReference type="EMBL" id="RDS79220.1"/>
    </source>
</evidence>
<keyword evidence="2" id="KW-0489">Methyltransferase</keyword>
<dbReference type="Gene3D" id="3.40.50.150">
    <property type="entry name" value="Vaccinia Virus protein VP39"/>
    <property type="match status" value="1"/>
</dbReference>
<reference evidence="2 3" key="1">
    <citation type="submission" date="2018-07" db="EMBL/GenBank/DDBJ databases">
        <title>Dyella monticola sp. nov. and Dyella psychrodurans sp. nov. isolated from monsoon evergreen broad-leaved forest soil of Dinghu Mountain, China.</title>
        <authorList>
            <person name="Gao Z."/>
            <person name="Qiu L."/>
        </authorList>
    </citation>
    <scope>NUCLEOTIDE SEQUENCE [LARGE SCALE GENOMIC DNA]</scope>
    <source>
        <strain evidence="2 3">4G-K06</strain>
    </source>
</reference>
<sequence length="312" mass="35291">MSCSMRLNRVATRCWRNWPNGCGARCIESRMDWDLHALEAQIGALSHDRSLREPRELGRRIDALERLECWMLRADLMADASLAQRAEVLTAELEAINRHVYQTLRNDIRQGDGARVLHEWHATLRRIGDDEGYDALDELIGGVLQLGEPQDEAELEDEMVFYQPTPARHILDFIQRVPLNNRDVVIDLGSGLGHVTMLTAICTQARCVGVELQRSYVETATRSVHALGLRNAQFIAEDVRQARLSDGTVFYLYTPVTGAMLRTVLDRLKCEAQSRAIRVCTLGPCTTVVARESWLRADGEADHKRVALFQSR</sequence>
<dbReference type="SUPFAM" id="SSF53335">
    <property type="entry name" value="S-adenosyl-L-methionine-dependent methyltransferases"/>
    <property type="match status" value="1"/>
</dbReference>
<dbReference type="Pfam" id="PF08123">
    <property type="entry name" value="DOT1"/>
    <property type="match status" value="1"/>
</dbReference>
<evidence type="ECO:0000259" key="1">
    <source>
        <dbReference type="Pfam" id="PF08123"/>
    </source>
</evidence>
<accession>A0A370WSW4</accession>
<gene>
    <name evidence="2" type="ORF">DWU98_18890</name>
</gene>
<dbReference type="CDD" id="cd02440">
    <property type="entry name" value="AdoMet_MTases"/>
    <property type="match status" value="1"/>
</dbReference>
<dbReference type="GO" id="GO:0031151">
    <property type="term" value="F:histone H3K79 methyltransferase activity"/>
    <property type="evidence" value="ECO:0007669"/>
    <property type="project" value="InterPro"/>
</dbReference>
<organism evidence="2 3">
    <name type="scientific">Dyella monticola</name>
    <dbReference type="NCBI Taxonomy" id="1927958"/>
    <lineage>
        <taxon>Bacteria</taxon>
        <taxon>Pseudomonadati</taxon>
        <taxon>Pseudomonadota</taxon>
        <taxon>Gammaproteobacteria</taxon>
        <taxon>Lysobacterales</taxon>
        <taxon>Rhodanobacteraceae</taxon>
        <taxon>Dyella</taxon>
    </lineage>
</organism>
<dbReference type="Proteomes" id="UP000254258">
    <property type="component" value="Unassembled WGS sequence"/>
</dbReference>
<dbReference type="GO" id="GO:0032259">
    <property type="term" value="P:methylation"/>
    <property type="evidence" value="ECO:0007669"/>
    <property type="project" value="UniProtKB-KW"/>
</dbReference>
<keyword evidence="3" id="KW-1185">Reference proteome</keyword>
<keyword evidence="2" id="KW-0808">Transferase</keyword>
<name>A0A370WSW4_9GAMM</name>
<comment type="caution">
    <text evidence="2">The sequence shown here is derived from an EMBL/GenBank/DDBJ whole genome shotgun (WGS) entry which is preliminary data.</text>
</comment>
<feature type="domain" description="DOT1" evidence="1">
    <location>
        <begin position="168"/>
        <end position="225"/>
    </location>
</feature>